<evidence type="ECO:0000256" key="1">
    <source>
        <dbReference type="SAM" id="MobiDB-lite"/>
    </source>
</evidence>
<organism evidence="4 5">
    <name type="scientific">Gaopeijia maritima</name>
    <dbReference type="NCBI Taxonomy" id="3119007"/>
    <lineage>
        <taxon>Bacteria</taxon>
        <taxon>Pseudomonadati</taxon>
        <taxon>Gemmatimonadota</taxon>
        <taxon>Longimicrobiia</taxon>
        <taxon>Gaopeijiales</taxon>
        <taxon>Gaopeijiaceae</taxon>
        <taxon>Gaopeijia</taxon>
    </lineage>
</organism>
<protein>
    <submittedName>
        <fullName evidence="4">Type IV toxin-antitoxin system AbiEi family antitoxin domain-containing protein</fullName>
    </submittedName>
</protein>
<dbReference type="InterPro" id="IPR007569">
    <property type="entry name" value="DUF559"/>
</dbReference>
<dbReference type="Gene3D" id="3.40.960.10">
    <property type="entry name" value="VSR Endonuclease"/>
    <property type="match status" value="1"/>
</dbReference>
<feature type="region of interest" description="Disordered" evidence="1">
    <location>
        <begin position="1"/>
        <end position="24"/>
    </location>
</feature>
<dbReference type="SUPFAM" id="SSF52980">
    <property type="entry name" value="Restriction endonuclease-like"/>
    <property type="match status" value="1"/>
</dbReference>
<reference evidence="4 5" key="1">
    <citation type="submission" date="2024-02" db="EMBL/GenBank/DDBJ databases">
        <title>A novel Gemmatimonadota bacterium.</title>
        <authorList>
            <person name="Du Z.-J."/>
            <person name="Ye Y.-Q."/>
        </authorList>
    </citation>
    <scope>NUCLEOTIDE SEQUENCE [LARGE SCALE GENOMIC DNA]</scope>
    <source>
        <strain evidence="4 5">DH-20</strain>
    </source>
</reference>
<evidence type="ECO:0000313" key="4">
    <source>
        <dbReference type="EMBL" id="MEK9501835.1"/>
    </source>
</evidence>
<keyword evidence="5" id="KW-1185">Reference proteome</keyword>
<accession>A0ABU9ED29</accession>
<name>A0ABU9ED29_9BACT</name>
<comment type="caution">
    <text evidence="4">The sequence shown here is derived from an EMBL/GenBank/DDBJ whole genome shotgun (WGS) entry which is preliminary data.</text>
</comment>
<proteinExistence type="predicted"/>
<dbReference type="InterPro" id="IPR025159">
    <property type="entry name" value="AbiEi_N"/>
</dbReference>
<feature type="domain" description="DUF559" evidence="2">
    <location>
        <begin position="263"/>
        <end position="327"/>
    </location>
</feature>
<sequence>MTDHREGRADARSPHGVSRDDGTPDARIAHIARRQHAVAHEAGTPDARIAHIARRQHGVVSRRQALEAGLGGSTIHRRVTAGLWTRLHQGVYRVVTLPSPLEWASGASLAGGPDALVSYTSAAYLHGWIAGEAPRPVHLSIPRPGPRTRAGLRVHRVEPLQSDEIDCLFGVPVTSRGRTLIDLAPVVPKRDLERIVAHVQRNDELSAAQLDTLAVRYRGRRGARKLREIIEQPGGARFTRSEAEARFLGLIRTADLPVPDTNVLLGPYELDAVWPRERVVVEVDGYAFHRSRDQFEADRRKDAWLTARGYRVIRVTWRQMTRHPTRTAVVVGRALEAAKRTV</sequence>
<dbReference type="Proteomes" id="UP001484239">
    <property type="component" value="Unassembled WGS sequence"/>
</dbReference>
<gene>
    <name evidence="4" type="ORF">WI372_12660</name>
</gene>
<evidence type="ECO:0000259" key="3">
    <source>
        <dbReference type="Pfam" id="PF13338"/>
    </source>
</evidence>
<feature type="domain" description="AbiEi antitoxin N-terminal" evidence="3">
    <location>
        <begin position="48"/>
        <end position="95"/>
    </location>
</feature>
<dbReference type="RefSeq" id="WP_405287199.1">
    <property type="nucleotide sequence ID" value="NZ_JBBHLI010000007.1"/>
</dbReference>
<evidence type="ECO:0000259" key="2">
    <source>
        <dbReference type="Pfam" id="PF04480"/>
    </source>
</evidence>
<dbReference type="InterPro" id="IPR011335">
    <property type="entry name" value="Restrct_endonuc-II-like"/>
</dbReference>
<dbReference type="Pfam" id="PF13338">
    <property type="entry name" value="AbiEi_4"/>
    <property type="match status" value="1"/>
</dbReference>
<evidence type="ECO:0000313" key="5">
    <source>
        <dbReference type="Proteomes" id="UP001484239"/>
    </source>
</evidence>
<dbReference type="Pfam" id="PF04480">
    <property type="entry name" value="DUF559"/>
    <property type="match status" value="1"/>
</dbReference>
<dbReference type="EMBL" id="JBBHLI010000007">
    <property type="protein sequence ID" value="MEK9501835.1"/>
    <property type="molecule type" value="Genomic_DNA"/>
</dbReference>